<evidence type="ECO:0000256" key="6">
    <source>
        <dbReference type="SAM" id="Phobius"/>
    </source>
</evidence>
<gene>
    <name evidence="7" type="ORF">WKW80_18475</name>
</gene>
<comment type="subcellular location">
    <subcellularLocation>
        <location evidence="1">Cell membrane</location>
        <topology evidence="1">Multi-pass membrane protein</topology>
    </subcellularLocation>
</comment>
<accession>A0ABU8W3Q4</accession>
<evidence type="ECO:0000313" key="7">
    <source>
        <dbReference type="EMBL" id="MEJ8823987.1"/>
    </source>
</evidence>
<keyword evidence="8" id="KW-1185">Reference proteome</keyword>
<evidence type="ECO:0000256" key="2">
    <source>
        <dbReference type="ARBA" id="ARBA00022475"/>
    </source>
</evidence>
<name>A0ABU8W3Q4_9BURK</name>
<dbReference type="InterPro" id="IPR022791">
    <property type="entry name" value="L-PG_synthase/AglD"/>
</dbReference>
<evidence type="ECO:0000313" key="8">
    <source>
        <dbReference type="Proteomes" id="UP001363010"/>
    </source>
</evidence>
<dbReference type="RefSeq" id="WP_340365024.1">
    <property type="nucleotide sequence ID" value="NZ_JBBKZV010000011.1"/>
</dbReference>
<dbReference type="EMBL" id="JBBKZV010000011">
    <property type="protein sequence ID" value="MEJ8823987.1"/>
    <property type="molecule type" value="Genomic_DNA"/>
</dbReference>
<dbReference type="PANTHER" id="PTHR40277:SF1">
    <property type="entry name" value="BLL5419 PROTEIN"/>
    <property type="match status" value="1"/>
</dbReference>
<feature type="transmembrane region" description="Helical" evidence="6">
    <location>
        <begin position="39"/>
        <end position="64"/>
    </location>
</feature>
<feature type="transmembrane region" description="Helical" evidence="6">
    <location>
        <begin position="214"/>
        <end position="239"/>
    </location>
</feature>
<keyword evidence="3 6" id="KW-0812">Transmembrane</keyword>
<dbReference type="Pfam" id="PF03706">
    <property type="entry name" value="LPG_synthase_TM"/>
    <property type="match status" value="1"/>
</dbReference>
<keyword evidence="4 6" id="KW-1133">Transmembrane helix</keyword>
<dbReference type="PANTHER" id="PTHR40277">
    <property type="entry name" value="BLL5419 PROTEIN"/>
    <property type="match status" value="1"/>
</dbReference>
<proteinExistence type="predicted"/>
<keyword evidence="2" id="KW-1003">Cell membrane</keyword>
<evidence type="ECO:0000256" key="5">
    <source>
        <dbReference type="ARBA" id="ARBA00023136"/>
    </source>
</evidence>
<feature type="transmembrane region" description="Helical" evidence="6">
    <location>
        <begin position="245"/>
        <end position="269"/>
    </location>
</feature>
<evidence type="ECO:0000256" key="1">
    <source>
        <dbReference type="ARBA" id="ARBA00004651"/>
    </source>
</evidence>
<feature type="transmembrane region" description="Helical" evidence="6">
    <location>
        <begin position="155"/>
        <end position="173"/>
    </location>
</feature>
<reference evidence="7 8" key="1">
    <citation type="submission" date="2024-03" db="EMBL/GenBank/DDBJ databases">
        <title>Novel species of the genus Variovorax.</title>
        <authorList>
            <person name="Liu Q."/>
            <person name="Xin Y.-H."/>
        </authorList>
    </citation>
    <scope>NUCLEOTIDE SEQUENCE [LARGE SCALE GENOMIC DNA]</scope>
    <source>
        <strain evidence="7 8">KACC 18501</strain>
    </source>
</reference>
<evidence type="ECO:0000256" key="3">
    <source>
        <dbReference type="ARBA" id="ARBA00022692"/>
    </source>
</evidence>
<dbReference type="Proteomes" id="UP001363010">
    <property type="component" value="Unassembled WGS sequence"/>
</dbReference>
<feature type="transmembrane region" description="Helical" evidence="6">
    <location>
        <begin position="125"/>
        <end position="143"/>
    </location>
</feature>
<feature type="transmembrane region" description="Helical" evidence="6">
    <location>
        <begin position="276"/>
        <end position="297"/>
    </location>
</feature>
<comment type="caution">
    <text evidence="7">The sequence shown here is derived from an EMBL/GenBank/DDBJ whole genome shotgun (WGS) entry which is preliminary data.</text>
</comment>
<keyword evidence="5 6" id="KW-0472">Membrane</keyword>
<protein>
    <submittedName>
        <fullName evidence="7">Lysylphosphatidylglycerol synthase transmembrane domain-containing protein</fullName>
    </submittedName>
</protein>
<evidence type="ECO:0000256" key="4">
    <source>
        <dbReference type="ARBA" id="ARBA00022989"/>
    </source>
</evidence>
<sequence>MRVFRSAWFRISLALLVIAGLVQFNRINLATFAALGDRWPWVVAAFAVMLPSYAIVSIRFWIVLRNQGMNVPFKLALRWTMIGAFFDLAMPSNSGGDIIKGAYVVRHAGVGMRTRGIMAVAFDRVLGLIGLFLLASIAIVAGWHYVRQIPGGNKLLILLPLATAGALMFFRVLGARRLYNNRRFEEAVMRMPGGARLHGVIGSFNSLRERPAEFFAVLALSVLNHVCWCVALLCITRAFGLSVGVVQGFAVFPLAIFGNTFGFAGGFGIGTAAFDLVFSSLLHVSVGAAVGLTFQVLGAMSRLAGLPFYIHHPRQSTEAEPLTRSQT</sequence>
<organism evidence="7 8">
    <name type="scientific">Variovorax humicola</name>
    <dbReference type="NCBI Taxonomy" id="1769758"/>
    <lineage>
        <taxon>Bacteria</taxon>
        <taxon>Pseudomonadati</taxon>
        <taxon>Pseudomonadota</taxon>
        <taxon>Betaproteobacteria</taxon>
        <taxon>Burkholderiales</taxon>
        <taxon>Comamonadaceae</taxon>
        <taxon>Variovorax</taxon>
    </lineage>
</organism>